<evidence type="ECO:0000313" key="4">
    <source>
        <dbReference type="Proteomes" id="UP000286208"/>
    </source>
</evidence>
<evidence type="ECO:0000313" key="3">
    <source>
        <dbReference type="EMBL" id="RVW10467.1"/>
    </source>
</evidence>
<dbReference type="SUPFAM" id="SSF46785">
    <property type="entry name" value="Winged helix' DNA-binding domain"/>
    <property type="match status" value="1"/>
</dbReference>
<feature type="compositionally biased region" description="Basic and acidic residues" evidence="1">
    <location>
        <begin position="221"/>
        <end position="232"/>
    </location>
</feature>
<dbReference type="InterPro" id="IPR036390">
    <property type="entry name" value="WH_DNA-bd_sf"/>
</dbReference>
<gene>
    <name evidence="3" type="ORF">EGT67_04680</name>
</gene>
<keyword evidence="4" id="KW-1185">Reference proteome</keyword>
<accession>A0A438BHW9</accession>
<dbReference type="InterPro" id="IPR000835">
    <property type="entry name" value="HTH_MarR-typ"/>
</dbReference>
<feature type="region of interest" description="Disordered" evidence="1">
    <location>
        <begin position="211"/>
        <end position="232"/>
    </location>
</feature>
<proteinExistence type="predicted"/>
<dbReference type="PROSITE" id="PS50995">
    <property type="entry name" value="HTH_MARR_2"/>
    <property type="match status" value="1"/>
</dbReference>
<organism evidence="3 4">
    <name type="scientific">Prescottella agglutinans</name>
    <dbReference type="NCBI Taxonomy" id="1644129"/>
    <lineage>
        <taxon>Bacteria</taxon>
        <taxon>Bacillati</taxon>
        <taxon>Actinomycetota</taxon>
        <taxon>Actinomycetes</taxon>
        <taxon>Mycobacteriales</taxon>
        <taxon>Nocardiaceae</taxon>
        <taxon>Prescottella</taxon>
    </lineage>
</organism>
<comment type="caution">
    <text evidence="3">The sequence shown here is derived from an EMBL/GenBank/DDBJ whole genome shotgun (WGS) entry which is preliminary data.</text>
</comment>
<dbReference type="AlphaFoldDB" id="A0A438BHW9"/>
<dbReference type="OrthoDB" id="3239785at2"/>
<dbReference type="Pfam" id="PF01047">
    <property type="entry name" value="MarR"/>
    <property type="match status" value="1"/>
</dbReference>
<evidence type="ECO:0000259" key="2">
    <source>
        <dbReference type="PROSITE" id="PS50995"/>
    </source>
</evidence>
<protein>
    <submittedName>
        <fullName evidence="3">MarR family transcriptional regulator</fullName>
    </submittedName>
</protein>
<dbReference type="Proteomes" id="UP000286208">
    <property type="component" value="Unassembled WGS sequence"/>
</dbReference>
<dbReference type="InterPro" id="IPR036388">
    <property type="entry name" value="WH-like_DNA-bd_sf"/>
</dbReference>
<dbReference type="Gene3D" id="1.10.10.10">
    <property type="entry name" value="Winged helix-like DNA-binding domain superfamily/Winged helix DNA-binding domain"/>
    <property type="match status" value="1"/>
</dbReference>
<feature type="domain" description="HTH marR-type" evidence="2">
    <location>
        <begin position="71"/>
        <end position="208"/>
    </location>
</feature>
<dbReference type="SMART" id="SM00347">
    <property type="entry name" value="HTH_MARR"/>
    <property type="match status" value="1"/>
</dbReference>
<reference evidence="3 4" key="1">
    <citation type="submission" date="2018-11" db="EMBL/GenBank/DDBJ databases">
        <title>Rhodococcus spongicola sp. nov. and Rhodococcus xishaensis sp. nov. from marine sponges.</title>
        <authorList>
            <person name="Li L."/>
            <person name="Lin H.W."/>
        </authorList>
    </citation>
    <scope>NUCLEOTIDE SEQUENCE [LARGE SCALE GENOMIC DNA]</scope>
    <source>
        <strain evidence="3 4">CCTCC AB2014297</strain>
    </source>
</reference>
<name>A0A438BHW9_9NOCA</name>
<dbReference type="GO" id="GO:0003700">
    <property type="term" value="F:DNA-binding transcription factor activity"/>
    <property type="evidence" value="ECO:0007669"/>
    <property type="project" value="InterPro"/>
</dbReference>
<sequence length="232" mass="26446">MPQNPRIATIPLPPDRESAEAVDADATDEVKGFSSKKWLEDRSHKSVYGTQRVHDAQSGQFWRQSRRGEHVSDADRVLSEIEYELTLLSRYHALACQRGGQQLDRSAYLILARLELEPPLSLKELSEAFRLDISTINRQVGALLRNGLVERLADPAGGMARKIRPTAKGLDRLREDRDLNLRGIGSVLDGWSDRDVHYLRDILTRFNSDVEQLEGQPWPRPSEDRRPNENEN</sequence>
<dbReference type="EMBL" id="RKLP01000002">
    <property type="protein sequence ID" value="RVW10467.1"/>
    <property type="molecule type" value="Genomic_DNA"/>
</dbReference>
<feature type="region of interest" description="Disordered" evidence="1">
    <location>
        <begin position="1"/>
        <end position="26"/>
    </location>
</feature>
<evidence type="ECO:0000256" key="1">
    <source>
        <dbReference type="SAM" id="MobiDB-lite"/>
    </source>
</evidence>